<evidence type="ECO:0008006" key="4">
    <source>
        <dbReference type="Google" id="ProtNLM"/>
    </source>
</evidence>
<proteinExistence type="predicted"/>
<gene>
    <name evidence="2" type="ORF">NTH_03666</name>
</gene>
<keyword evidence="1" id="KW-0732">Signal</keyword>
<feature type="chain" id="PRO_5046997714" description="Acyloxyacyl hydrolase" evidence="1">
    <location>
        <begin position="23"/>
        <end position="216"/>
    </location>
</feature>
<evidence type="ECO:0000256" key="1">
    <source>
        <dbReference type="SAM" id="SignalP"/>
    </source>
</evidence>
<feature type="signal peptide" evidence="1">
    <location>
        <begin position="1"/>
        <end position="22"/>
    </location>
</feature>
<keyword evidence="3" id="KW-1185">Reference proteome</keyword>
<name>A0ABY5MP13_9HYPH</name>
<dbReference type="EMBL" id="CP030941">
    <property type="protein sequence ID" value="UUP19172.1"/>
    <property type="molecule type" value="Genomic_DNA"/>
</dbReference>
<protein>
    <recommendedName>
        <fullName evidence="4">Acyloxyacyl hydrolase</fullName>
    </recommendedName>
</protein>
<dbReference type="Proteomes" id="UP001342418">
    <property type="component" value="Chromosome"/>
</dbReference>
<evidence type="ECO:0000313" key="3">
    <source>
        <dbReference type="Proteomes" id="UP001342418"/>
    </source>
</evidence>
<accession>A0ABY5MP13</accession>
<dbReference type="RefSeq" id="WP_338531353.1">
    <property type="nucleotide sequence ID" value="NZ_CP030941.1"/>
</dbReference>
<sequence>MNKVRFTFAAVLLAASVGVGHAGDDDRFLYFATDDPFVSPGTPVTKNDVQFFGGVFAEGSFGTVVRFWDAEYVNGYMVGGTFGRDFHELGLGFVLGGVAGAAIRFGDDEDASGELWAGLRVRHHGLVIGDMAIAPGLAAGFSVVSGPTEIERRREDRYGGDATLLGFVGPEVALRFRQAPNMEVVFQLHHRSGGNGTFGDFGEGSNANIIGFRYRF</sequence>
<organism evidence="2 3">
    <name type="scientific">Nitratireductor thuwali</name>
    <dbReference type="NCBI Taxonomy" id="2267699"/>
    <lineage>
        <taxon>Bacteria</taxon>
        <taxon>Pseudomonadati</taxon>
        <taxon>Pseudomonadota</taxon>
        <taxon>Alphaproteobacteria</taxon>
        <taxon>Hyphomicrobiales</taxon>
        <taxon>Phyllobacteriaceae</taxon>
        <taxon>Nitratireductor</taxon>
    </lineage>
</organism>
<reference evidence="2 3" key="1">
    <citation type="submission" date="2018-07" db="EMBL/GenBank/DDBJ databases">
        <title>Genome sequence of Nitratireductor thuwali#1536.</title>
        <authorList>
            <person name="Michoud G."/>
            <person name="Merlino G."/>
            <person name="Sefrji F.O."/>
            <person name="Daffonchio D."/>
        </authorList>
    </citation>
    <scope>NUCLEOTIDE SEQUENCE [LARGE SCALE GENOMIC DNA]</scope>
    <source>
        <strain evidence="3">Nit1536</strain>
    </source>
</reference>
<evidence type="ECO:0000313" key="2">
    <source>
        <dbReference type="EMBL" id="UUP19172.1"/>
    </source>
</evidence>